<evidence type="ECO:0000313" key="1">
    <source>
        <dbReference type="EMBL" id="PVU84927.1"/>
    </source>
</evidence>
<dbReference type="Proteomes" id="UP000245699">
    <property type="component" value="Unassembled WGS sequence"/>
</dbReference>
<reference evidence="1 2" key="1">
    <citation type="journal article" date="2018" name="MBio">
        <title>Comparative Genomics Reveals the Core Gene Toolbox for the Fungus-Insect Symbiosis.</title>
        <authorList>
            <person name="Wang Y."/>
            <person name="Stata M."/>
            <person name="Wang W."/>
            <person name="Stajich J.E."/>
            <person name="White M.M."/>
            <person name="Moncalvo J.M."/>
        </authorList>
    </citation>
    <scope>NUCLEOTIDE SEQUENCE [LARGE SCALE GENOMIC DNA]</scope>
    <source>
        <strain evidence="1 2">AUS-77-4</strain>
    </source>
</reference>
<proteinExistence type="predicted"/>
<protein>
    <submittedName>
        <fullName evidence="1">Uncharacterized protein</fullName>
    </submittedName>
</protein>
<dbReference type="EMBL" id="MBFT01001193">
    <property type="protein sequence ID" value="PVU84927.1"/>
    <property type="molecule type" value="Genomic_DNA"/>
</dbReference>
<dbReference type="OrthoDB" id="1728974at2759"/>
<accession>A0A2T9XXX1</accession>
<dbReference type="AlphaFoldDB" id="A0A2T9XXX1"/>
<gene>
    <name evidence="1" type="ORF">BB559_007301</name>
</gene>
<name>A0A2T9XXX1_9FUNG</name>
<comment type="caution">
    <text evidence="1">The sequence shown here is derived from an EMBL/GenBank/DDBJ whole genome shotgun (WGS) entry which is preliminary data.</text>
</comment>
<keyword evidence="2" id="KW-1185">Reference proteome</keyword>
<sequence>MLEIIPLPYQPKIFFKKAVSLLELYSARPPELFGLTYIQFYEEYMVVRENLATTRVATFWNISMRGNIFMVYRKTIGESVAIIYMLYPNKSKVYYLRLILLSTSPTSFTDAKTVSGVLQSTYHEAAIHLGLLSAEN</sequence>
<evidence type="ECO:0000313" key="2">
    <source>
        <dbReference type="Proteomes" id="UP000245699"/>
    </source>
</evidence>
<organism evidence="1 2">
    <name type="scientific">Furculomyces boomerangus</name>
    <dbReference type="NCBI Taxonomy" id="61424"/>
    <lineage>
        <taxon>Eukaryota</taxon>
        <taxon>Fungi</taxon>
        <taxon>Fungi incertae sedis</taxon>
        <taxon>Zoopagomycota</taxon>
        <taxon>Kickxellomycotina</taxon>
        <taxon>Harpellomycetes</taxon>
        <taxon>Harpellales</taxon>
        <taxon>Harpellaceae</taxon>
        <taxon>Furculomyces</taxon>
    </lineage>
</organism>